<dbReference type="PANTHER" id="PTHR21415">
    <property type="entry name" value="U7 SNRNA-ASSOCIATED SM-LIKE PROTEIN LSM11"/>
    <property type="match status" value="1"/>
</dbReference>
<feature type="region of interest" description="Disordered" evidence="1">
    <location>
        <begin position="290"/>
        <end position="311"/>
    </location>
</feature>
<proteinExistence type="predicted"/>
<dbReference type="Pfam" id="PF01423">
    <property type="entry name" value="LSM"/>
    <property type="match status" value="1"/>
</dbReference>
<dbReference type="GO" id="GO:0005683">
    <property type="term" value="C:U7 snRNP"/>
    <property type="evidence" value="ECO:0007669"/>
    <property type="project" value="TreeGrafter"/>
</dbReference>
<evidence type="ECO:0000313" key="4">
    <source>
        <dbReference type="Proteomes" id="UP001209570"/>
    </source>
</evidence>
<dbReference type="GO" id="GO:0071209">
    <property type="term" value="F:U7 snRNA binding"/>
    <property type="evidence" value="ECO:0007669"/>
    <property type="project" value="InterPro"/>
</dbReference>
<dbReference type="InterPro" id="IPR001163">
    <property type="entry name" value="Sm_dom_euk/arc"/>
</dbReference>
<dbReference type="InterPro" id="IPR039267">
    <property type="entry name" value="Lsm11"/>
</dbReference>
<organism evidence="3 4">
    <name type="scientific">Pythium insidiosum</name>
    <name type="common">Pythiosis disease agent</name>
    <dbReference type="NCBI Taxonomy" id="114742"/>
    <lineage>
        <taxon>Eukaryota</taxon>
        <taxon>Sar</taxon>
        <taxon>Stramenopiles</taxon>
        <taxon>Oomycota</taxon>
        <taxon>Peronosporomycetes</taxon>
        <taxon>Pythiales</taxon>
        <taxon>Pythiaceae</taxon>
        <taxon>Pythium</taxon>
    </lineage>
</organism>
<dbReference type="GO" id="GO:0006398">
    <property type="term" value="P:mRNA 3'-end processing by stem-loop binding and cleavage"/>
    <property type="evidence" value="ECO:0007669"/>
    <property type="project" value="TreeGrafter"/>
</dbReference>
<dbReference type="PANTHER" id="PTHR21415:SF1">
    <property type="entry name" value="U7 SNRNA-ASSOCIATED SM-LIKE PROTEIN LSM11"/>
    <property type="match status" value="1"/>
</dbReference>
<dbReference type="EMBL" id="JAKCXM010000007">
    <property type="protein sequence ID" value="KAJ0408980.1"/>
    <property type="molecule type" value="Genomic_DNA"/>
</dbReference>
<feature type="compositionally biased region" description="Polar residues" evidence="1">
    <location>
        <begin position="137"/>
        <end position="146"/>
    </location>
</feature>
<feature type="compositionally biased region" description="Low complexity" evidence="1">
    <location>
        <begin position="153"/>
        <end position="169"/>
    </location>
</feature>
<feature type="compositionally biased region" description="Polar residues" evidence="1">
    <location>
        <begin position="301"/>
        <end position="311"/>
    </location>
</feature>
<evidence type="ECO:0000313" key="3">
    <source>
        <dbReference type="EMBL" id="KAJ0408980.1"/>
    </source>
</evidence>
<sequence>MEMVESKEMEARLRAFYATHNPGNEQNIAEIVSKYRGKEAVLCAKLRKKYGVAPDLAAPPATSTRSMPVPAYDAAFTPFCAPPSRADDPLDFRSPAFDALQALSAGSLRPLVSDGVFPLDNIHKCRRLLPASDPHHQSTVLGTAQASDKRRQQQQQATKPAKSDASAAPKPTLFETLADTYLDGPFTVLRRCFLERKRVRVVVRRVNSVRGVCAGFLKAFDKHMNLVLLDVTEIVIPHGIYERRDRAAAQQEPVELFSVADDARNRTFTVKQYSKQLFVRGDNIVMVMADPTPGASARGQRATSTAPSAAR</sequence>
<dbReference type="SMART" id="SM00651">
    <property type="entry name" value="Sm"/>
    <property type="match status" value="1"/>
</dbReference>
<dbReference type="InterPro" id="IPR010920">
    <property type="entry name" value="LSM_dom_sf"/>
</dbReference>
<feature type="region of interest" description="Disordered" evidence="1">
    <location>
        <begin position="133"/>
        <end position="169"/>
    </location>
</feature>
<protein>
    <recommendedName>
        <fullName evidence="2">Sm domain-containing protein</fullName>
    </recommendedName>
</protein>
<keyword evidence="4" id="KW-1185">Reference proteome</keyword>
<feature type="domain" description="Sm" evidence="2">
    <location>
        <begin position="191"/>
        <end position="289"/>
    </location>
</feature>
<evidence type="ECO:0000256" key="1">
    <source>
        <dbReference type="SAM" id="MobiDB-lite"/>
    </source>
</evidence>
<name>A0AAD5LPU8_PYTIN</name>
<comment type="caution">
    <text evidence="3">The sequence shown here is derived from an EMBL/GenBank/DDBJ whole genome shotgun (WGS) entry which is preliminary data.</text>
</comment>
<reference evidence="3" key="1">
    <citation type="submission" date="2021-12" db="EMBL/GenBank/DDBJ databases">
        <title>Prjna785345.</title>
        <authorList>
            <person name="Rujirawat T."/>
            <person name="Krajaejun T."/>
        </authorList>
    </citation>
    <scope>NUCLEOTIDE SEQUENCE</scope>
    <source>
        <strain evidence="3">Pi057C3</strain>
    </source>
</reference>
<accession>A0AAD5LPU8</accession>
<dbReference type="Gene3D" id="2.30.30.100">
    <property type="match status" value="1"/>
</dbReference>
<evidence type="ECO:0000259" key="2">
    <source>
        <dbReference type="SMART" id="SM00651"/>
    </source>
</evidence>
<dbReference type="AlphaFoldDB" id="A0AAD5LPU8"/>
<gene>
    <name evidence="3" type="ORF">P43SY_002859</name>
</gene>
<dbReference type="SUPFAM" id="SSF50182">
    <property type="entry name" value="Sm-like ribonucleoproteins"/>
    <property type="match status" value="1"/>
</dbReference>
<dbReference type="Proteomes" id="UP001209570">
    <property type="component" value="Unassembled WGS sequence"/>
</dbReference>